<keyword evidence="3" id="KW-1133">Transmembrane helix</keyword>
<feature type="disulfide bond" evidence="2">
    <location>
        <begin position="49"/>
        <end position="113"/>
    </location>
</feature>
<dbReference type="AlphaFoldDB" id="A0AAD9CBE2"/>
<dbReference type="InterPro" id="IPR001190">
    <property type="entry name" value="SRCR"/>
</dbReference>
<evidence type="ECO:0000256" key="2">
    <source>
        <dbReference type="PROSITE-ProRule" id="PRU00196"/>
    </source>
</evidence>
<evidence type="ECO:0000313" key="7">
    <source>
        <dbReference type="Proteomes" id="UP001228049"/>
    </source>
</evidence>
<keyword evidence="4" id="KW-0732">Signal</keyword>
<dbReference type="FunFam" id="3.10.250.10:FF:000009">
    <property type="entry name" value="WC1"/>
    <property type="match status" value="1"/>
</dbReference>
<keyword evidence="1 2" id="KW-1015">Disulfide bond</keyword>
<dbReference type="PRINTS" id="PR00258">
    <property type="entry name" value="SPERACTRCPTR"/>
</dbReference>
<dbReference type="EMBL" id="JASDAP010000008">
    <property type="protein sequence ID" value="KAK1898588.1"/>
    <property type="molecule type" value="Genomic_DNA"/>
</dbReference>
<feature type="domain" description="SRCR" evidence="5">
    <location>
        <begin position="24"/>
        <end position="124"/>
    </location>
</feature>
<dbReference type="Gene3D" id="2.60.40.10">
    <property type="entry name" value="Immunoglobulins"/>
    <property type="match status" value="1"/>
</dbReference>
<organism evidence="6 7">
    <name type="scientific">Dissostichus eleginoides</name>
    <name type="common">Patagonian toothfish</name>
    <name type="synonym">Dissostichus amissus</name>
    <dbReference type="NCBI Taxonomy" id="100907"/>
    <lineage>
        <taxon>Eukaryota</taxon>
        <taxon>Metazoa</taxon>
        <taxon>Chordata</taxon>
        <taxon>Craniata</taxon>
        <taxon>Vertebrata</taxon>
        <taxon>Euteleostomi</taxon>
        <taxon>Actinopterygii</taxon>
        <taxon>Neopterygii</taxon>
        <taxon>Teleostei</taxon>
        <taxon>Neoteleostei</taxon>
        <taxon>Acanthomorphata</taxon>
        <taxon>Eupercaria</taxon>
        <taxon>Perciformes</taxon>
        <taxon>Notothenioidei</taxon>
        <taxon>Nototheniidae</taxon>
        <taxon>Dissostichus</taxon>
    </lineage>
</organism>
<dbReference type="PANTHER" id="PTHR48071:SF23">
    <property type="entry name" value="SI:CH211-150O23.3"/>
    <property type="match status" value="1"/>
</dbReference>
<evidence type="ECO:0000259" key="5">
    <source>
        <dbReference type="PROSITE" id="PS50287"/>
    </source>
</evidence>
<dbReference type="InterPro" id="IPR013783">
    <property type="entry name" value="Ig-like_fold"/>
</dbReference>
<protein>
    <submittedName>
        <fullName evidence="6">Antigen WC1.1</fullName>
    </submittedName>
</protein>
<dbReference type="GO" id="GO:0031638">
    <property type="term" value="P:zymogen activation"/>
    <property type="evidence" value="ECO:0007669"/>
    <property type="project" value="TreeGrafter"/>
</dbReference>
<sequence>MLLRILLTGLLGVLWDGVTAFGGVRLVDGENKCSGRVEVLRHEQWGTVCDHGWDRREAHVVCLELGCGLAESALHEAHFGAGSGEIWLRHVQCSGHEASLTRCAVVLHSDAYCTHENDAGVICSGTLLMPTLTLLSPHTVFSPGEAVRFGCSVLLGHHLSDFHLYKHGVSTPLVTQRAEQGPTPLLSSPPSNSINITVVELLTPHHWYNTSTEAPAGSVIKGHNFNITCSTPQQYPGGSFQLRLIRSNGTVRQTLPALSPSVTFTFPDAQSSNEGYYYCLYRVQMGGRTFISRESQPLPIAIRDPDPVLSPMVISWIVSGLTFVVAVVVIIIVAKVLCNKEKKPTELERETRTCVDNTYVALSINKL</sequence>
<dbReference type="InterPro" id="IPR036772">
    <property type="entry name" value="SRCR-like_dom_sf"/>
</dbReference>
<evidence type="ECO:0000313" key="6">
    <source>
        <dbReference type="EMBL" id="KAK1898588.1"/>
    </source>
</evidence>
<dbReference type="Pfam" id="PF00530">
    <property type="entry name" value="SRCR"/>
    <property type="match status" value="1"/>
</dbReference>
<dbReference type="GO" id="GO:0004252">
    <property type="term" value="F:serine-type endopeptidase activity"/>
    <property type="evidence" value="ECO:0007669"/>
    <property type="project" value="TreeGrafter"/>
</dbReference>
<keyword evidence="3" id="KW-0812">Transmembrane</keyword>
<dbReference type="PROSITE" id="PS00420">
    <property type="entry name" value="SRCR_1"/>
    <property type="match status" value="1"/>
</dbReference>
<name>A0AAD9CBE2_DISEL</name>
<proteinExistence type="predicted"/>
<accession>A0AAD9CBE2</accession>
<dbReference type="GO" id="GO:0005615">
    <property type="term" value="C:extracellular space"/>
    <property type="evidence" value="ECO:0007669"/>
    <property type="project" value="TreeGrafter"/>
</dbReference>
<dbReference type="SUPFAM" id="SSF56487">
    <property type="entry name" value="SRCR-like"/>
    <property type="match status" value="1"/>
</dbReference>
<dbReference type="SUPFAM" id="SSF48726">
    <property type="entry name" value="Immunoglobulin"/>
    <property type="match status" value="1"/>
</dbReference>
<dbReference type="SMART" id="SM00202">
    <property type="entry name" value="SR"/>
    <property type="match status" value="1"/>
</dbReference>
<dbReference type="PROSITE" id="PS50287">
    <property type="entry name" value="SRCR_2"/>
    <property type="match status" value="1"/>
</dbReference>
<keyword evidence="3" id="KW-0472">Membrane</keyword>
<evidence type="ECO:0000256" key="4">
    <source>
        <dbReference type="SAM" id="SignalP"/>
    </source>
</evidence>
<dbReference type="Gene3D" id="3.10.250.10">
    <property type="entry name" value="SRCR-like domain"/>
    <property type="match status" value="1"/>
</dbReference>
<dbReference type="InterPro" id="IPR036179">
    <property type="entry name" value="Ig-like_dom_sf"/>
</dbReference>
<feature type="disulfide bond" evidence="2">
    <location>
        <begin position="62"/>
        <end position="123"/>
    </location>
</feature>
<dbReference type="Proteomes" id="UP001228049">
    <property type="component" value="Unassembled WGS sequence"/>
</dbReference>
<dbReference type="PANTHER" id="PTHR48071">
    <property type="entry name" value="SRCR DOMAIN-CONTAINING PROTEIN"/>
    <property type="match status" value="1"/>
</dbReference>
<evidence type="ECO:0000256" key="3">
    <source>
        <dbReference type="SAM" id="Phobius"/>
    </source>
</evidence>
<feature type="transmembrane region" description="Helical" evidence="3">
    <location>
        <begin position="313"/>
        <end position="334"/>
    </location>
</feature>
<feature type="chain" id="PRO_5042024923" evidence="4">
    <location>
        <begin position="21"/>
        <end position="367"/>
    </location>
</feature>
<feature type="signal peptide" evidence="4">
    <location>
        <begin position="1"/>
        <end position="20"/>
    </location>
</feature>
<feature type="disulfide bond" evidence="2">
    <location>
        <begin position="93"/>
        <end position="103"/>
    </location>
</feature>
<dbReference type="FunFam" id="2.60.40.10:FF:001946">
    <property type="entry name" value="Antigen WC1.1"/>
    <property type="match status" value="1"/>
</dbReference>
<dbReference type="GO" id="GO:0005886">
    <property type="term" value="C:plasma membrane"/>
    <property type="evidence" value="ECO:0007669"/>
    <property type="project" value="TreeGrafter"/>
</dbReference>
<keyword evidence="7" id="KW-1185">Reference proteome</keyword>
<evidence type="ECO:0000256" key="1">
    <source>
        <dbReference type="ARBA" id="ARBA00023157"/>
    </source>
</evidence>
<gene>
    <name evidence="6" type="ORF">KUDE01_018112</name>
</gene>
<reference evidence="6" key="1">
    <citation type="submission" date="2023-04" db="EMBL/GenBank/DDBJ databases">
        <title>Chromosome-level genome of Chaenocephalus aceratus.</title>
        <authorList>
            <person name="Park H."/>
        </authorList>
    </citation>
    <scope>NUCLEOTIDE SEQUENCE</scope>
    <source>
        <strain evidence="6">DE</strain>
        <tissue evidence="6">Muscle</tissue>
    </source>
</reference>
<comment type="caution">
    <text evidence="6">The sequence shown here is derived from an EMBL/GenBank/DDBJ whole genome shotgun (WGS) entry which is preliminary data.</text>
</comment>